<sequence>MNNPNDIWEALGELAEDEAAHVITRLFTMYEDELKRNPDSAEAHQFFQRLGQAISLTCECNLNRR</sequence>
<dbReference type="AlphaFoldDB" id="A0A915XJK8"/>
<evidence type="ECO:0000313" key="2">
    <source>
        <dbReference type="Proteomes" id="UP001063350"/>
    </source>
</evidence>
<protein>
    <submittedName>
        <fullName evidence="1">Uncharacterized protein</fullName>
    </submittedName>
</protein>
<gene>
    <name evidence="1" type="ORF">GF1_28260</name>
</gene>
<dbReference type="EMBL" id="AP024233">
    <property type="protein sequence ID" value="BCO10450.1"/>
    <property type="molecule type" value="Genomic_DNA"/>
</dbReference>
<name>A0A915XJK8_9BACT</name>
<reference evidence="1" key="1">
    <citation type="submission" date="2020-12" db="EMBL/GenBank/DDBJ databases">
        <title>Desulfobium dissulfuricans gen. nov., sp. nov., a novel mesophilic, sulfate-reducing bacterium isolated from a deep-sea hydrothermal vent.</title>
        <authorList>
            <person name="Hashimoto Y."/>
            <person name="Tame A."/>
            <person name="Sawayama S."/>
            <person name="Miyazaki J."/>
            <person name="Takai K."/>
            <person name="Nakagawa S."/>
        </authorList>
    </citation>
    <scope>NUCLEOTIDE SEQUENCE</scope>
    <source>
        <strain evidence="1">GF1</strain>
    </source>
</reference>
<dbReference type="KEGG" id="ddu:GF1_28260"/>
<organism evidence="1 2">
    <name type="scientific">Desulfolithobacter dissulfuricans</name>
    <dbReference type="NCBI Taxonomy" id="2795293"/>
    <lineage>
        <taxon>Bacteria</taxon>
        <taxon>Pseudomonadati</taxon>
        <taxon>Thermodesulfobacteriota</taxon>
        <taxon>Desulfobulbia</taxon>
        <taxon>Desulfobulbales</taxon>
        <taxon>Desulfobulbaceae</taxon>
        <taxon>Desulfolithobacter</taxon>
    </lineage>
</organism>
<accession>A0A915XJK8</accession>
<dbReference type="Proteomes" id="UP001063350">
    <property type="component" value="Chromosome"/>
</dbReference>
<proteinExistence type="predicted"/>
<keyword evidence="2" id="KW-1185">Reference proteome</keyword>
<dbReference type="RefSeq" id="WP_267927178.1">
    <property type="nucleotide sequence ID" value="NZ_AP024233.1"/>
</dbReference>
<evidence type="ECO:0000313" key="1">
    <source>
        <dbReference type="EMBL" id="BCO10450.1"/>
    </source>
</evidence>